<dbReference type="EC" id="1.15.1.1" evidence="4"/>
<evidence type="ECO:0000256" key="8">
    <source>
        <dbReference type="SAM" id="SignalP"/>
    </source>
</evidence>
<keyword evidence="8" id="KW-0732">Signal</keyword>
<evidence type="ECO:0000256" key="6">
    <source>
        <dbReference type="ARBA" id="ARBA00022862"/>
    </source>
</evidence>
<dbReference type="EMBL" id="JAPEVB010000002">
    <property type="protein sequence ID" value="KAJ4393493.1"/>
    <property type="molecule type" value="Genomic_DNA"/>
</dbReference>
<evidence type="ECO:0000313" key="11">
    <source>
        <dbReference type="Proteomes" id="UP001140453"/>
    </source>
</evidence>
<dbReference type="InterPro" id="IPR053257">
    <property type="entry name" value="Cu-only_SOD"/>
</dbReference>
<dbReference type="OrthoDB" id="159229at2759"/>
<evidence type="ECO:0000313" key="10">
    <source>
        <dbReference type="EMBL" id="KAJ4393493.1"/>
    </source>
</evidence>
<comment type="similarity">
    <text evidence="3">Belongs to the Cu-Zn superoxide dismutase family.</text>
</comment>
<accession>A0A9W9CZB4</accession>
<dbReference type="GO" id="GO:0005576">
    <property type="term" value="C:extracellular region"/>
    <property type="evidence" value="ECO:0007669"/>
    <property type="project" value="UniProtKB-SubCell"/>
</dbReference>
<evidence type="ECO:0000256" key="5">
    <source>
        <dbReference type="ARBA" id="ARBA00022525"/>
    </source>
</evidence>
<keyword evidence="10" id="KW-0560">Oxidoreductase</keyword>
<dbReference type="Proteomes" id="UP001140453">
    <property type="component" value="Unassembled WGS sequence"/>
</dbReference>
<evidence type="ECO:0000259" key="9">
    <source>
        <dbReference type="Pfam" id="PF00080"/>
    </source>
</evidence>
<comment type="subcellular location">
    <subcellularLocation>
        <location evidence="1">Cell envelope</location>
    </subcellularLocation>
    <subcellularLocation>
        <location evidence="2">Secreted</location>
    </subcellularLocation>
</comment>
<evidence type="ECO:0000256" key="7">
    <source>
        <dbReference type="ARBA" id="ARBA00049204"/>
    </source>
</evidence>
<dbReference type="AlphaFoldDB" id="A0A9W9CZB4"/>
<reference evidence="10" key="1">
    <citation type="submission" date="2022-10" db="EMBL/GenBank/DDBJ databases">
        <title>Tapping the CABI collections for fungal endophytes: first genome assemblies for Collariella, Neodidymelliopsis, Ascochyta clinopodiicola, Didymella pomorum, Didymosphaeria variabile, Neocosmospora piperis and Neocucurbitaria cava.</title>
        <authorList>
            <person name="Hill R."/>
        </authorList>
    </citation>
    <scope>NUCLEOTIDE SEQUENCE</scope>
    <source>
        <strain evidence="10">IMI 355082</strain>
    </source>
</reference>
<dbReference type="Gene3D" id="2.60.40.200">
    <property type="entry name" value="Superoxide dismutase, copper/zinc binding domain"/>
    <property type="match status" value="1"/>
</dbReference>
<evidence type="ECO:0000256" key="4">
    <source>
        <dbReference type="ARBA" id="ARBA00012682"/>
    </source>
</evidence>
<dbReference type="GO" id="GO:0004784">
    <property type="term" value="F:superoxide dismutase activity"/>
    <property type="evidence" value="ECO:0007669"/>
    <property type="project" value="UniProtKB-EC"/>
</dbReference>
<feature type="signal peptide" evidence="8">
    <location>
        <begin position="1"/>
        <end position="21"/>
    </location>
</feature>
<name>A0A9W9CZB4_9PEZI</name>
<keyword evidence="5" id="KW-0964">Secreted</keyword>
<comment type="catalytic activity">
    <reaction evidence="7">
        <text>2 superoxide + 2 H(+) = H2O2 + O2</text>
        <dbReference type="Rhea" id="RHEA:20696"/>
        <dbReference type="ChEBI" id="CHEBI:15378"/>
        <dbReference type="ChEBI" id="CHEBI:15379"/>
        <dbReference type="ChEBI" id="CHEBI:16240"/>
        <dbReference type="ChEBI" id="CHEBI:18421"/>
        <dbReference type="EC" id="1.15.1.1"/>
    </reaction>
</comment>
<proteinExistence type="inferred from homology"/>
<dbReference type="PANTHER" id="PTHR20910:SF1">
    <property type="entry name" value="SUPEROXIDE DISMUTASE COPPER_ZINC BINDING DOMAIN-CONTAINING PROTEIN"/>
    <property type="match status" value="1"/>
</dbReference>
<dbReference type="GO" id="GO:0046872">
    <property type="term" value="F:metal ion binding"/>
    <property type="evidence" value="ECO:0007669"/>
    <property type="project" value="InterPro"/>
</dbReference>
<organism evidence="10 11">
    <name type="scientific">Gnomoniopsis smithogilvyi</name>
    <dbReference type="NCBI Taxonomy" id="1191159"/>
    <lineage>
        <taxon>Eukaryota</taxon>
        <taxon>Fungi</taxon>
        <taxon>Dikarya</taxon>
        <taxon>Ascomycota</taxon>
        <taxon>Pezizomycotina</taxon>
        <taxon>Sordariomycetes</taxon>
        <taxon>Sordariomycetidae</taxon>
        <taxon>Diaporthales</taxon>
        <taxon>Gnomoniaceae</taxon>
        <taxon>Gnomoniopsis</taxon>
    </lineage>
</organism>
<feature type="chain" id="PRO_5040876241" description="superoxide dismutase" evidence="8">
    <location>
        <begin position="22"/>
        <end position="228"/>
    </location>
</feature>
<dbReference type="FunFam" id="2.60.40.200:FF:000007">
    <property type="entry name" value="Cell surface Cu-only superoxide dismutase 5"/>
    <property type="match status" value="1"/>
</dbReference>
<keyword evidence="6" id="KW-0049">Antioxidant</keyword>
<dbReference type="InterPro" id="IPR001424">
    <property type="entry name" value="SOD_Cu_Zn_dom"/>
</dbReference>
<evidence type="ECO:0000256" key="3">
    <source>
        <dbReference type="ARBA" id="ARBA00010457"/>
    </source>
</evidence>
<protein>
    <recommendedName>
        <fullName evidence="4">superoxide dismutase</fullName>
        <ecNumber evidence="4">1.15.1.1</ecNumber>
    </recommendedName>
</protein>
<comment type="caution">
    <text evidence="10">The sequence shown here is derived from an EMBL/GenBank/DDBJ whole genome shotgun (WGS) entry which is preliminary data.</text>
</comment>
<dbReference type="Pfam" id="PF00080">
    <property type="entry name" value="Sod_Cu"/>
    <property type="match status" value="1"/>
</dbReference>
<dbReference type="PANTHER" id="PTHR20910">
    <property type="entry name" value="AGAP001623-PA"/>
    <property type="match status" value="1"/>
</dbReference>
<evidence type="ECO:0000256" key="2">
    <source>
        <dbReference type="ARBA" id="ARBA00004613"/>
    </source>
</evidence>
<gene>
    <name evidence="10" type="primary">SOD4_1</name>
    <name evidence="10" type="ORF">N0V93_002705</name>
</gene>
<dbReference type="SUPFAM" id="SSF49329">
    <property type="entry name" value="Cu,Zn superoxide dismutase-like"/>
    <property type="match status" value="1"/>
</dbReference>
<evidence type="ECO:0000256" key="1">
    <source>
        <dbReference type="ARBA" id="ARBA00004196"/>
    </source>
</evidence>
<dbReference type="InterPro" id="IPR036423">
    <property type="entry name" value="SOD-like_Cu/Zn_dom_sf"/>
</dbReference>
<feature type="domain" description="Superoxide dismutase copper/zinc binding" evidence="9">
    <location>
        <begin position="67"/>
        <end position="185"/>
    </location>
</feature>
<sequence>MSRACLRSLLLLALSFSNSVAQSTESNGLVTGSLGNATVVKNNPSGAAFRAVFPKKQFTPTPSGNIKGVVVAETNSGGTGVSYNIKMTNLPTEGGPFVYHVHQYDVPKDGNCTDTGAHLDPFERGETPACDPDLPQTCQVGDLAGKHGAIVTTSDSTTFQTSYTDDFTATGKGQSFIGNLSVVLHFANLTRITCANFKAIDMESGGGMMKTLNDLLNPDDDTDADSTE</sequence>
<keyword evidence="11" id="KW-1185">Reference proteome</keyword>